<comment type="caution">
    <text evidence="2">The sequence shown here is derived from an EMBL/GenBank/DDBJ whole genome shotgun (WGS) entry which is preliminary data.</text>
</comment>
<keyword evidence="1" id="KW-0812">Transmembrane</keyword>
<keyword evidence="3" id="KW-1185">Reference proteome</keyword>
<evidence type="ECO:0000256" key="1">
    <source>
        <dbReference type="SAM" id="Phobius"/>
    </source>
</evidence>
<feature type="transmembrane region" description="Helical" evidence="1">
    <location>
        <begin position="12"/>
        <end position="33"/>
    </location>
</feature>
<reference evidence="2 3" key="1">
    <citation type="submission" date="2019-07" db="EMBL/GenBank/DDBJ databases">
        <title>Whole genome shotgun sequence of Halomonas halophila NBRC 102604.</title>
        <authorList>
            <person name="Hosoyama A."/>
            <person name="Uohara A."/>
            <person name="Ohji S."/>
            <person name="Ichikawa N."/>
        </authorList>
    </citation>
    <scope>NUCLEOTIDE SEQUENCE [LARGE SCALE GENOMIC DNA]</scope>
    <source>
        <strain evidence="2 3">NBRC 102604</strain>
    </source>
</reference>
<gene>
    <name evidence="2" type="ORF">HHA04nite_01180</name>
</gene>
<evidence type="ECO:0008006" key="4">
    <source>
        <dbReference type="Google" id="ProtNLM"/>
    </source>
</evidence>
<keyword evidence="1" id="KW-1133">Transmembrane helix</keyword>
<proteinExistence type="predicted"/>
<dbReference type="Proteomes" id="UP000321121">
    <property type="component" value="Unassembled WGS sequence"/>
</dbReference>
<feature type="transmembrane region" description="Helical" evidence="1">
    <location>
        <begin position="45"/>
        <end position="66"/>
    </location>
</feature>
<dbReference type="RefSeq" id="WP_146907249.1">
    <property type="nucleotide sequence ID" value="NZ_BJUS01000001.1"/>
</dbReference>
<keyword evidence="1" id="KW-0472">Membrane</keyword>
<dbReference type="EMBL" id="BJUS01000001">
    <property type="protein sequence ID" value="GEK71574.1"/>
    <property type="molecule type" value="Genomic_DNA"/>
</dbReference>
<name>A0ABQ0TZA4_9GAMM</name>
<protein>
    <recommendedName>
        <fullName evidence="4">DUF3309 domain-containing protein</fullName>
    </recommendedName>
</protein>
<sequence length="70" mass="7373">MSHSNEERRQGIKGLDIIGIVLILLSVVLLLALGQPEQDPMLGGYGLGELAPLLPAAIGAVLVVVARFKK</sequence>
<evidence type="ECO:0000313" key="2">
    <source>
        <dbReference type="EMBL" id="GEK71574.1"/>
    </source>
</evidence>
<evidence type="ECO:0000313" key="3">
    <source>
        <dbReference type="Proteomes" id="UP000321121"/>
    </source>
</evidence>
<accession>A0ABQ0TZA4</accession>
<organism evidence="2 3">
    <name type="scientific">Halomonas halophila</name>
    <dbReference type="NCBI Taxonomy" id="29573"/>
    <lineage>
        <taxon>Bacteria</taxon>
        <taxon>Pseudomonadati</taxon>
        <taxon>Pseudomonadota</taxon>
        <taxon>Gammaproteobacteria</taxon>
        <taxon>Oceanospirillales</taxon>
        <taxon>Halomonadaceae</taxon>
        <taxon>Halomonas</taxon>
    </lineage>
</organism>